<comment type="caution">
    <text evidence="1">The sequence shown here is derived from an EMBL/GenBank/DDBJ whole genome shotgun (WGS) entry which is preliminary data.</text>
</comment>
<sequence>MLIAHLSDLHLYTQRSETGQAPRDICLVVERIARDLLSLAPRPDLVVISGDLADGGTEEDYRQIRELLEPLPMPVLAVPGNHDRREAMRCVLGERLAGLQEGEFLHSRVDMSGVTLLGLDSVVAGRPEGALCGKRLDWLERELEKTQPLVFLVMHHPPFSTGNPHWDAYSLIEGRERFTAIIDASPKRILCGHIHQPLHIHWGAHYGAIAGSPAFQYHLVPGSTAAPTESQVSYSYPLHYCQPDGSVLVHLRHIM</sequence>
<accession>A0ACC5VS63</accession>
<reference evidence="1" key="1">
    <citation type="submission" date="2020-06" db="EMBL/GenBank/DDBJ databases">
        <title>Whole Genome Sequence of Halomonas aquamarina MB598.</title>
        <authorList>
            <person name="Pervaiz M."/>
            <person name="Fariq A."/>
            <person name="Yasmin A."/>
            <person name="Welch M."/>
        </authorList>
    </citation>
    <scope>NUCLEOTIDE SEQUENCE</scope>
    <source>
        <strain evidence="1">MB598</strain>
    </source>
</reference>
<proteinExistence type="predicted"/>
<evidence type="ECO:0000313" key="1">
    <source>
        <dbReference type="EMBL" id="MBZ5486983.1"/>
    </source>
</evidence>
<dbReference type="Proteomes" id="UP001319846">
    <property type="component" value="Unassembled WGS sequence"/>
</dbReference>
<gene>
    <name evidence="1" type="ORF">HW452_05535</name>
</gene>
<name>A0ACC5VS63_9GAMM</name>
<keyword evidence="2" id="KW-1185">Reference proteome</keyword>
<protein>
    <submittedName>
        <fullName evidence="1">Metallophosphoesterase</fullName>
    </submittedName>
</protein>
<evidence type="ECO:0000313" key="2">
    <source>
        <dbReference type="Proteomes" id="UP001319846"/>
    </source>
</evidence>
<organism evidence="1 2">
    <name type="scientific">Vreelandella aquamarina</name>
    <dbReference type="NCBI Taxonomy" id="77097"/>
    <lineage>
        <taxon>Bacteria</taxon>
        <taxon>Pseudomonadati</taxon>
        <taxon>Pseudomonadota</taxon>
        <taxon>Gammaproteobacteria</taxon>
        <taxon>Oceanospirillales</taxon>
        <taxon>Halomonadaceae</taxon>
        <taxon>Vreelandella</taxon>
    </lineage>
</organism>
<dbReference type="EMBL" id="JABYQT010000003">
    <property type="protein sequence ID" value="MBZ5486983.1"/>
    <property type="molecule type" value="Genomic_DNA"/>
</dbReference>